<sequence>ILINWDILPKPLQRDFLDFTFDKLIKRGVNIDNVRLGFEVLHGVTPKPKFEDEDYSAYFDDILARAESESDAQMKSELVEGLVKLKPIRVNRRNEIFWRKVEALKP</sequence>
<gene>
    <name evidence="1" type="ORF">S03H2_43022</name>
</gene>
<feature type="non-terminal residue" evidence="1">
    <location>
        <position position="1"/>
    </location>
</feature>
<dbReference type="AlphaFoldDB" id="X1ICU2"/>
<evidence type="ECO:0000313" key="1">
    <source>
        <dbReference type="EMBL" id="GAH67070.1"/>
    </source>
</evidence>
<name>X1ICU2_9ZZZZ</name>
<comment type="caution">
    <text evidence="1">The sequence shown here is derived from an EMBL/GenBank/DDBJ whole genome shotgun (WGS) entry which is preliminary data.</text>
</comment>
<protein>
    <submittedName>
        <fullName evidence="1">Uncharacterized protein</fullName>
    </submittedName>
</protein>
<reference evidence="1" key="1">
    <citation type="journal article" date="2014" name="Front. Microbiol.">
        <title>High frequency of phylogenetically diverse reductive dehalogenase-homologous genes in deep subseafloor sedimentary metagenomes.</title>
        <authorList>
            <person name="Kawai M."/>
            <person name="Futagami T."/>
            <person name="Toyoda A."/>
            <person name="Takaki Y."/>
            <person name="Nishi S."/>
            <person name="Hori S."/>
            <person name="Arai W."/>
            <person name="Tsubouchi T."/>
            <person name="Morono Y."/>
            <person name="Uchiyama I."/>
            <person name="Ito T."/>
            <person name="Fujiyama A."/>
            <person name="Inagaki F."/>
            <person name="Takami H."/>
        </authorList>
    </citation>
    <scope>NUCLEOTIDE SEQUENCE</scope>
    <source>
        <strain evidence="1">Expedition CK06-06</strain>
    </source>
</reference>
<organism evidence="1">
    <name type="scientific">marine sediment metagenome</name>
    <dbReference type="NCBI Taxonomy" id="412755"/>
    <lineage>
        <taxon>unclassified sequences</taxon>
        <taxon>metagenomes</taxon>
        <taxon>ecological metagenomes</taxon>
    </lineage>
</organism>
<proteinExistence type="predicted"/>
<accession>X1ICU2</accession>
<dbReference type="EMBL" id="BARU01026809">
    <property type="protein sequence ID" value="GAH67070.1"/>
    <property type="molecule type" value="Genomic_DNA"/>
</dbReference>